<evidence type="ECO:0000313" key="4">
    <source>
        <dbReference type="Proteomes" id="UP000281975"/>
    </source>
</evidence>
<dbReference type="Gene3D" id="3.30.310.170">
    <property type="entry name" value="Outer membrane protein assembly factor BamC"/>
    <property type="match status" value="1"/>
</dbReference>
<organism evidence="3 4">
    <name type="scientific">Kushneria sinocarnis</name>
    <dbReference type="NCBI Taxonomy" id="595502"/>
    <lineage>
        <taxon>Bacteria</taxon>
        <taxon>Pseudomonadati</taxon>
        <taxon>Pseudomonadota</taxon>
        <taxon>Gammaproteobacteria</taxon>
        <taxon>Oceanospirillales</taxon>
        <taxon>Halomonadaceae</taxon>
        <taxon>Kushneria</taxon>
    </lineage>
</organism>
<dbReference type="Proteomes" id="UP000281975">
    <property type="component" value="Unassembled WGS sequence"/>
</dbReference>
<protein>
    <submittedName>
        <fullName evidence="3">Outer membrane protein assembly factor BamC</fullName>
    </submittedName>
</protein>
<dbReference type="AlphaFoldDB" id="A0A420WZF2"/>
<keyword evidence="4" id="KW-1185">Reference proteome</keyword>
<comment type="caution">
    <text evidence="3">The sequence shown here is derived from an EMBL/GenBank/DDBJ whole genome shotgun (WGS) entry which is preliminary data.</text>
</comment>
<dbReference type="RefSeq" id="WP_121171244.1">
    <property type="nucleotide sequence ID" value="NZ_RBIN01000002.1"/>
</dbReference>
<dbReference type="PROSITE" id="PS51257">
    <property type="entry name" value="PROKAR_LIPOPROTEIN"/>
    <property type="match status" value="1"/>
</dbReference>
<dbReference type="InterPro" id="IPR042268">
    <property type="entry name" value="BamC_C"/>
</dbReference>
<keyword evidence="2" id="KW-0812">Transmembrane</keyword>
<keyword evidence="2" id="KW-0472">Membrane</keyword>
<name>A0A420WZF2_9GAMM</name>
<sequence length="310" mass="34982">MRSQYRWVMTVPLMALLAGCGGGYYYDRNAEYKDAEMAAPLELPAQRNQRAYQNAMPVPDASNDFMPSDDFEAPRPQSMSSQQSRQFVEDRQSQGQHWLVVNAAPGSIWPRLQSFVTQRGYQVTSVDGNAGRIVTDAGTLSVRQGLRNNSSEVYCQQQDAPNERCLTALARFLDQKAPEGGVSMVAQNLSRNDRVRLENSGGRWQLAVALDFPRAWSEFSYQLNNNFANDDRRLVDEDRSQRVFMVRYRRADEGGSWIPFMGGKPDLRPYRLAVEPEGDSVRMRVTDPQGETVDPKIARSLLDAVASTLR</sequence>
<dbReference type="OrthoDB" id="6199301at2"/>
<feature type="compositionally biased region" description="Low complexity" evidence="1">
    <location>
        <begin position="74"/>
        <end position="86"/>
    </location>
</feature>
<feature type="region of interest" description="Disordered" evidence="1">
    <location>
        <begin position="57"/>
        <end position="88"/>
    </location>
</feature>
<keyword evidence="2" id="KW-1133">Transmembrane helix</keyword>
<proteinExistence type="predicted"/>
<feature type="transmembrane region" description="Helical" evidence="2">
    <location>
        <begin position="7"/>
        <end position="26"/>
    </location>
</feature>
<reference evidence="3 4" key="1">
    <citation type="submission" date="2018-10" db="EMBL/GenBank/DDBJ databases">
        <title>Genomic Encyclopedia of Type Strains, Phase IV (KMG-IV): sequencing the most valuable type-strain genomes for metagenomic binning, comparative biology and taxonomic classification.</title>
        <authorList>
            <person name="Goeker M."/>
        </authorList>
    </citation>
    <scope>NUCLEOTIDE SEQUENCE [LARGE SCALE GENOMIC DNA]</scope>
    <source>
        <strain evidence="3 4">DSM 23229</strain>
    </source>
</reference>
<evidence type="ECO:0000256" key="2">
    <source>
        <dbReference type="SAM" id="Phobius"/>
    </source>
</evidence>
<accession>A0A420WZF2</accession>
<gene>
    <name evidence="3" type="ORF">C7446_0649</name>
</gene>
<evidence type="ECO:0000256" key="1">
    <source>
        <dbReference type="SAM" id="MobiDB-lite"/>
    </source>
</evidence>
<evidence type="ECO:0000313" key="3">
    <source>
        <dbReference type="EMBL" id="RKR06660.1"/>
    </source>
</evidence>
<dbReference type="EMBL" id="RBIN01000002">
    <property type="protein sequence ID" value="RKR06660.1"/>
    <property type="molecule type" value="Genomic_DNA"/>
</dbReference>